<feature type="region of interest" description="Disordered" evidence="1">
    <location>
        <begin position="204"/>
        <end position="225"/>
    </location>
</feature>
<proteinExistence type="predicted"/>
<protein>
    <submittedName>
        <fullName evidence="2">Uncharacterized protein</fullName>
    </submittedName>
</protein>
<reference evidence="2" key="2">
    <citation type="submission" date="2022-06" db="UniProtKB">
        <authorList>
            <consortium name="EnsemblMetazoa"/>
        </authorList>
    </citation>
    <scope>IDENTIFICATION</scope>
    <source>
        <strain evidence="2">PS312</strain>
    </source>
</reference>
<sequence>MHPQSLSTLAEERREDTDGDGVVNAPFSLSDQRQKTSSRLSLASWFGFSGVNGNGKEDRAWRPLGSKAARADDSGDAANNALGPTTTNTTTTTTSSSTTTARPASQSARHLPSTSSTSFSSSRTSVSTAPPGLGGAEERPLRVHSFTSSSSSSKASGGGGGGGRAASTSTSSGGEKDKKNRGVLRFSGRFTSILGGAGGRLRLQQREQQRRADSVGAVGEVVMSR</sequence>
<organism evidence="2 3">
    <name type="scientific">Pristionchus pacificus</name>
    <name type="common">Parasitic nematode worm</name>
    <dbReference type="NCBI Taxonomy" id="54126"/>
    <lineage>
        <taxon>Eukaryota</taxon>
        <taxon>Metazoa</taxon>
        <taxon>Ecdysozoa</taxon>
        <taxon>Nematoda</taxon>
        <taxon>Chromadorea</taxon>
        <taxon>Rhabditida</taxon>
        <taxon>Rhabditina</taxon>
        <taxon>Diplogasteromorpha</taxon>
        <taxon>Diplogasteroidea</taxon>
        <taxon>Neodiplogasteridae</taxon>
        <taxon>Pristionchus</taxon>
    </lineage>
</organism>
<accession>A0A2A6C6Q3</accession>
<dbReference type="EnsemblMetazoa" id="PPA34916.1">
    <property type="protein sequence ID" value="PPA34916.1"/>
    <property type="gene ID" value="WBGene00273285"/>
</dbReference>
<name>A0A2A6C6Q3_PRIPA</name>
<feature type="compositionally biased region" description="Polar residues" evidence="1">
    <location>
        <begin position="27"/>
        <end position="41"/>
    </location>
</feature>
<reference evidence="3" key="1">
    <citation type="journal article" date="2008" name="Nat. Genet.">
        <title>The Pristionchus pacificus genome provides a unique perspective on nematode lifestyle and parasitism.</title>
        <authorList>
            <person name="Dieterich C."/>
            <person name="Clifton S.W."/>
            <person name="Schuster L.N."/>
            <person name="Chinwalla A."/>
            <person name="Delehaunty K."/>
            <person name="Dinkelacker I."/>
            <person name="Fulton L."/>
            <person name="Fulton R."/>
            <person name="Godfrey J."/>
            <person name="Minx P."/>
            <person name="Mitreva M."/>
            <person name="Roeseler W."/>
            <person name="Tian H."/>
            <person name="Witte H."/>
            <person name="Yang S.P."/>
            <person name="Wilson R.K."/>
            <person name="Sommer R.J."/>
        </authorList>
    </citation>
    <scope>NUCLEOTIDE SEQUENCE [LARGE SCALE GENOMIC DNA]</scope>
    <source>
        <strain evidence="3">PS312</strain>
    </source>
</reference>
<feature type="compositionally biased region" description="Basic and acidic residues" evidence="1">
    <location>
        <begin position="204"/>
        <end position="213"/>
    </location>
</feature>
<keyword evidence="3" id="KW-1185">Reference proteome</keyword>
<feature type="compositionally biased region" description="Low complexity" evidence="1">
    <location>
        <begin position="85"/>
        <end position="100"/>
    </location>
</feature>
<feature type="compositionally biased region" description="Low complexity" evidence="1">
    <location>
        <begin position="113"/>
        <end position="128"/>
    </location>
</feature>
<evidence type="ECO:0000313" key="3">
    <source>
        <dbReference type="Proteomes" id="UP000005239"/>
    </source>
</evidence>
<gene>
    <name evidence="2" type="primary">WBGene00273285</name>
</gene>
<accession>A0A8R1YMY5</accession>
<dbReference type="AlphaFoldDB" id="A0A2A6C6Q3"/>
<feature type="compositionally biased region" description="Low complexity" evidence="1">
    <location>
        <begin position="145"/>
        <end position="155"/>
    </location>
</feature>
<evidence type="ECO:0000256" key="1">
    <source>
        <dbReference type="SAM" id="MobiDB-lite"/>
    </source>
</evidence>
<dbReference type="Proteomes" id="UP000005239">
    <property type="component" value="Unassembled WGS sequence"/>
</dbReference>
<evidence type="ECO:0000313" key="2">
    <source>
        <dbReference type="EnsemblMetazoa" id="PPA34916.1"/>
    </source>
</evidence>
<feature type="region of interest" description="Disordered" evidence="1">
    <location>
        <begin position="1"/>
        <end position="184"/>
    </location>
</feature>